<proteinExistence type="predicted"/>
<dbReference type="SUPFAM" id="SSF54403">
    <property type="entry name" value="Cystatin/monellin"/>
    <property type="match status" value="1"/>
</dbReference>
<keyword evidence="1" id="KW-0646">Protease inhibitor</keyword>
<evidence type="ECO:0000313" key="4">
    <source>
        <dbReference type="EMBL" id="RYR27607.1"/>
    </source>
</evidence>
<evidence type="ECO:0000259" key="3">
    <source>
        <dbReference type="Pfam" id="PF16845"/>
    </source>
</evidence>
<dbReference type="Pfam" id="PF16845">
    <property type="entry name" value="SQAPI"/>
    <property type="match status" value="1"/>
</dbReference>
<evidence type="ECO:0000256" key="1">
    <source>
        <dbReference type="ARBA" id="ARBA00022690"/>
    </source>
</evidence>
<dbReference type="PANTHER" id="PTHR47364">
    <property type="entry name" value="CYSTEINE PROTEINASE INHIBITOR 5"/>
    <property type="match status" value="1"/>
</dbReference>
<dbReference type="Gene3D" id="3.10.450.10">
    <property type="match status" value="1"/>
</dbReference>
<sequence length="101" mass="10931">MATPSTQIIGGWHVIKDLSSPTLTEVAIFAIEKGTTDSKLEKVLHGQNQVIDGFQYLLVLSATNGKESKKYLAIVLQEFHALSLLPRENISGHGGMLAICP</sequence>
<organism evidence="4 5">
    <name type="scientific">Arachis hypogaea</name>
    <name type="common">Peanut</name>
    <dbReference type="NCBI Taxonomy" id="3818"/>
    <lineage>
        <taxon>Eukaryota</taxon>
        <taxon>Viridiplantae</taxon>
        <taxon>Streptophyta</taxon>
        <taxon>Embryophyta</taxon>
        <taxon>Tracheophyta</taxon>
        <taxon>Spermatophyta</taxon>
        <taxon>Magnoliopsida</taxon>
        <taxon>eudicotyledons</taxon>
        <taxon>Gunneridae</taxon>
        <taxon>Pentapetalae</taxon>
        <taxon>rosids</taxon>
        <taxon>fabids</taxon>
        <taxon>Fabales</taxon>
        <taxon>Fabaceae</taxon>
        <taxon>Papilionoideae</taxon>
        <taxon>50 kb inversion clade</taxon>
        <taxon>dalbergioids sensu lato</taxon>
        <taxon>Dalbergieae</taxon>
        <taxon>Pterocarpus clade</taxon>
        <taxon>Arachis</taxon>
    </lineage>
</organism>
<keyword evidence="5" id="KW-1185">Reference proteome</keyword>
<dbReference type="InterPro" id="IPR046350">
    <property type="entry name" value="Cystatin_sf"/>
</dbReference>
<feature type="domain" description="Cystatin" evidence="3">
    <location>
        <begin position="15"/>
        <end position="78"/>
    </location>
</feature>
<accession>A0A445AMD1</accession>
<comment type="caution">
    <text evidence="4">The sequence shown here is derived from an EMBL/GenBank/DDBJ whole genome shotgun (WGS) entry which is preliminary data.</text>
</comment>
<evidence type="ECO:0000256" key="2">
    <source>
        <dbReference type="ARBA" id="ARBA00022704"/>
    </source>
</evidence>
<evidence type="ECO:0000313" key="5">
    <source>
        <dbReference type="Proteomes" id="UP000289738"/>
    </source>
</evidence>
<dbReference type="InterPro" id="IPR000010">
    <property type="entry name" value="Cystatin_dom"/>
</dbReference>
<keyword evidence="2" id="KW-0789">Thiol protease inhibitor</keyword>
<gene>
    <name evidence="4" type="ORF">Ahy_B01g051627</name>
</gene>
<dbReference type="PANTHER" id="PTHR47364:SF2">
    <property type="entry name" value="CYSTEINE PROTEINASE INHIBITOR 5"/>
    <property type="match status" value="1"/>
</dbReference>
<dbReference type="GO" id="GO:0004869">
    <property type="term" value="F:cysteine-type endopeptidase inhibitor activity"/>
    <property type="evidence" value="ECO:0007669"/>
    <property type="project" value="UniProtKB-KW"/>
</dbReference>
<protein>
    <recommendedName>
        <fullName evidence="3">Cystatin domain-containing protein</fullName>
    </recommendedName>
</protein>
<dbReference type="Proteomes" id="UP000289738">
    <property type="component" value="Chromosome B01"/>
</dbReference>
<name>A0A445AMD1_ARAHY</name>
<dbReference type="EMBL" id="SDMP01000011">
    <property type="protein sequence ID" value="RYR27607.1"/>
    <property type="molecule type" value="Genomic_DNA"/>
</dbReference>
<dbReference type="AlphaFoldDB" id="A0A445AMD1"/>
<reference evidence="4 5" key="1">
    <citation type="submission" date="2019-01" db="EMBL/GenBank/DDBJ databases">
        <title>Sequencing of cultivated peanut Arachis hypogaea provides insights into genome evolution and oil improvement.</title>
        <authorList>
            <person name="Chen X."/>
        </authorList>
    </citation>
    <scope>NUCLEOTIDE SEQUENCE [LARGE SCALE GENOMIC DNA]</scope>
    <source>
        <strain evidence="5">cv. Fuhuasheng</strain>
        <tissue evidence="4">Leaves</tissue>
    </source>
</reference>